<dbReference type="Proteomes" id="UP000014728">
    <property type="component" value="Segment"/>
</dbReference>
<evidence type="ECO:0000313" key="2">
    <source>
        <dbReference type="Proteomes" id="UP000014728"/>
    </source>
</evidence>
<reference evidence="1 2" key="1">
    <citation type="journal article" date="2013" name="Proc. Natl. Acad. Sci. U.S.A.">
        <title>Twelve previously unknown phage genera are ubiquitous in global oceans.</title>
        <authorList>
            <person name="Holmfeldt K."/>
            <person name="Solonenko N."/>
            <person name="Shah M."/>
            <person name="Corrier K."/>
            <person name="Riemann L."/>
            <person name="Verberkmoes N.C."/>
            <person name="Sullivan M.B."/>
        </authorList>
    </citation>
    <scope>NUCLEOTIDE SEQUENCE [LARGE SCALE GENOMIC DNA]</scope>
    <source>
        <strain evidence="1">Phi18:3</strain>
    </source>
</reference>
<keyword evidence="2" id="KW-1185">Reference proteome</keyword>
<protein>
    <submittedName>
        <fullName evidence="1">Uncharacterized protein</fullName>
    </submittedName>
</protein>
<dbReference type="KEGG" id="vg:16797150"/>
<dbReference type="GeneID" id="16797150"/>
<dbReference type="RefSeq" id="YP_008241200.1">
    <property type="nucleotide sequence ID" value="NC_021794.1"/>
</dbReference>
<gene>
    <name evidence="1" type="ORF">Phi18:3_gp007</name>
</gene>
<sequence>MANVKLIFQGTESTGTEDSELECYANSENEITLSIKDCVNEHNSAISLDVSTAIKFSKVLRSAINEVKN</sequence>
<reference evidence="2" key="2">
    <citation type="submission" date="2013-03" db="EMBL/GenBank/DDBJ databases">
        <title>The Cellulophaga phages: a novel, diverse, and globally ubiquitous model system.</title>
        <authorList>
            <person name="Holmfeldt K."/>
            <person name="Solonenko N."/>
            <person name="Shah M."/>
            <person name="Corrier K."/>
            <person name="Riemann L."/>
            <person name="VerBerkmoes N.C."/>
            <person name="Sullivan M.B."/>
        </authorList>
    </citation>
    <scope>NUCLEOTIDE SEQUENCE [LARGE SCALE GENOMIC DNA]</scope>
</reference>
<evidence type="ECO:0000313" key="1">
    <source>
        <dbReference type="EMBL" id="AGO48519.1"/>
    </source>
</evidence>
<dbReference type="EMBL" id="KC821620">
    <property type="protein sequence ID" value="AGO48519.1"/>
    <property type="molecule type" value="Genomic_DNA"/>
</dbReference>
<organism evidence="1 2">
    <name type="scientific">Cellulophaga phage phi18:3</name>
    <dbReference type="NCBI Taxonomy" id="1327983"/>
    <lineage>
        <taxon>Viruses</taxon>
        <taxon>Duplodnaviria</taxon>
        <taxon>Heunggongvirae</taxon>
        <taxon>Uroviricota</taxon>
        <taxon>Caudoviricetes</taxon>
        <taxon>Pachyviridae</taxon>
        <taxon>Baltivirus</taxon>
        <taxon>Baltivirus phi18tres</taxon>
    </lineage>
</organism>
<accession>R9ZYT4</accession>
<name>R9ZYT4_9CAUD</name>
<proteinExistence type="predicted"/>